<reference evidence="3 4" key="1">
    <citation type="submission" date="2018-04" db="EMBL/GenBank/DDBJ databases">
        <title>Flavobacterium sp. nov., isolated from glacier ice.</title>
        <authorList>
            <person name="Liu Q."/>
            <person name="Xin Y.-H."/>
        </authorList>
    </citation>
    <scope>NUCLEOTIDE SEQUENCE [LARGE SCALE GENOMIC DNA]</scope>
    <source>
        <strain evidence="3 4">LB2P30</strain>
    </source>
</reference>
<dbReference type="EMBL" id="QCZH01000001">
    <property type="protein sequence ID" value="PWA11417.1"/>
    <property type="molecule type" value="Genomic_DNA"/>
</dbReference>
<sequence length="344" mass="35574">MKIKNQILYFVSVLAVALMTFSCTNDETKDVVKLPSIVEIAKADPANFSIFVDALKKTGLDITLGNPGSYTVFAPTNAAFTAAGYTSAAINALNPLVPADATAIADLKLRLQNHVLGLGTRTSDLLATGYSKTFGFLKTSATSTSGANLSMFINKPATDVLVNGGAVNGGAKITTADIDASNGIMHVVDAVLLLPTIVNQIAANPSLTSLLGLVKSTPQASVLATLNAATGAAPVSVYAPNNDAFATALATGGYLVGKTDADITKILNYHLEKSNRVAASTTAFSTSVDITVTTLFPTYTFVITKGTLKIVDKSTPAVNANVKVLNIQGSNGSIQITDKVLKSL</sequence>
<dbReference type="PANTHER" id="PTHR10900">
    <property type="entry name" value="PERIOSTIN-RELATED"/>
    <property type="match status" value="1"/>
</dbReference>
<organism evidence="3 4">
    <name type="scientific">Flavobacterium laiguense</name>
    <dbReference type="NCBI Taxonomy" id="2169409"/>
    <lineage>
        <taxon>Bacteria</taxon>
        <taxon>Pseudomonadati</taxon>
        <taxon>Bacteroidota</taxon>
        <taxon>Flavobacteriia</taxon>
        <taxon>Flavobacteriales</taxon>
        <taxon>Flavobacteriaceae</taxon>
        <taxon>Flavobacterium</taxon>
    </lineage>
</organism>
<proteinExistence type="predicted"/>
<gene>
    <name evidence="3" type="ORF">DB891_00975</name>
</gene>
<feature type="domain" description="FAS1" evidence="2">
    <location>
        <begin position="35"/>
        <end position="192"/>
    </location>
</feature>
<protein>
    <recommendedName>
        <fullName evidence="2">FAS1 domain-containing protein</fullName>
    </recommendedName>
</protein>
<dbReference type="OrthoDB" id="1119934at2"/>
<feature type="signal peptide" evidence="1">
    <location>
        <begin position="1"/>
        <end position="25"/>
    </location>
</feature>
<dbReference type="Gene3D" id="2.30.180.10">
    <property type="entry name" value="FAS1 domain"/>
    <property type="match status" value="2"/>
</dbReference>
<dbReference type="AlphaFoldDB" id="A0A2U1K1P3"/>
<evidence type="ECO:0000313" key="3">
    <source>
        <dbReference type="EMBL" id="PWA11417.1"/>
    </source>
</evidence>
<dbReference type="Pfam" id="PF02469">
    <property type="entry name" value="Fasciclin"/>
    <property type="match status" value="2"/>
</dbReference>
<name>A0A2U1K1P3_9FLAO</name>
<evidence type="ECO:0000259" key="2">
    <source>
        <dbReference type="PROSITE" id="PS50213"/>
    </source>
</evidence>
<accession>A0A2U1K1P3</accession>
<dbReference type="InterPro" id="IPR036378">
    <property type="entry name" value="FAS1_dom_sf"/>
</dbReference>
<dbReference type="PROSITE" id="PS51257">
    <property type="entry name" value="PROKAR_LIPOPROTEIN"/>
    <property type="match status" value="1"/>
</dbReference>
<evidence type="ECO:0000313" key="4">
    <source>
        <dbReference type="Proteomes" id="UP000245618"/>
    </source>
</evidence>
<dbReference type="SUPFAM" id="SSF82153">
    <property type="entry name" value="FAS1 domain"/>
    <property type="match status" value="2"/>
</dbReference>
<dbReference type="PANTHER" id="PTHR10900:SF77">
    <property type="entry name" value="FI19380P1"/>
    <property type="match status" value="1"/>
</dbReference>
<dbReference type="RefSeq" id="WP_116759676.1">
    <property type="nucleotide sequence ID" value="NZ_QCZH01000001.1"/>
</dbReference>
<feature type="domain" description="FAS1" evidence="2">
    <location>
        <begin position="194"/>
        <end position="341"/>
    </location>
</feature>
<keyword evidence="1" id="KW-0732">Signal</keyword>
<dbReference type="InterPro" id="IPR050904">
    <property type="entry name" value="Adhesion/Biosynth-related"/>
</dbReference>
<keyword evidence="4" id="KW-1185">Reference proteome</keyword>
<dbReference type="PROSITE" id="PS50213">
    <property type="entry name" value="FAS1"/>
    <property type="match status" value="2"/>
</dbReference>
<dbReference type="Proteomes" id="UP000245618">
    <property type="component" value="Unassembled WGS sequence"/>
</dbReference>
<dbReference type="InterPro" id="IPR000782">
    <property type="entry name" value="FAS1_domain"/>
</dbReference>
<feature type="chain" id="PRO_5015736746" description="FAS1 domain-containing protein" evidence="1">
    <location>
        <begin position="26"/>
        <end position="344"/>
    </location>
</feature>
<comment type="caution">
    <text evidence="3">The sequence shown here is derived from an EMBL/GenBank/DDBJ whole genome shotgun (WGS) entry which is preliminary data.</text>
</comment>
<evidence type="ECO:0000256" key="1">
    <source>
        <dbReference type="SAM" id="SignalP"/>
    </source>
</evidence>
<dbReference type="SMART" id="SM00554">
    <property type="entry name" value="FAS1"/>
    <property type="match status" value="2"/>
</dbReference>